<comment type="caution">
    <text evidence="2">The sequence shown here is derived from an EMBL/GenBank/DDBJ whole genome shotgun (WGS) entry which is preliminary data.</text>
</comment>
<keyword evidence="1" id="KW-0812">Transmembrane</keyword>
<sequence>MAPPLGATTKSARRFNPSTLVFIGACSSILSFYGGVYTGIKVGSAQCSDSVEAAGRGLKGVKSDRGCTPECLAEIRSKDGDLQRNVEALAREKVNEGKSVLDRFIYLIDF</sequence>
<evidence type="ECO:0000313" key="3">
    <source>
        <dbReference type="Proteomes" id="UP001516023"/>
    </source>
</evidence>
<reference evidence="2 3" key="1">
    <citation type="journal article" date="2020" name="G3 (Bethesda)">
        <title>Improved Reference Genome for Cyclotella cryptica CCMP332, a Model for Cell Wall Morphogenesis, Salinity Adaptation, and Lipid Production in Diatoms (Bacillariophyta).</title>
        <authorList>
            <person name="Roberts W.R."/>
            <person name="Downey K.M."/>
            <person name="Ruck E.C."/>
            <person name="Traller J.C."/>
            <person name="Alverson A.J."/>
        </authorList>
    </citation>
    <scope>NUCLEOTIDE SEQUENCE [LARGE SCALE GENOMIC DNA]</scope>
    <source>
        <strain evidence="2 3">CCMP332</strain>
    </source>
</reference>
<keyword evidence="3" id="KW-1185">Reference proteome</keyword>
<evidence type="ECO:0000313" key="2">
    <source>
        <dbReference type="EMBL" id="KAL3779515.1"/>
    </source>
</evidence>
<name>A0ABD3NUA2_9STRA</name>
<dbReference type="EMBL" id="JABMIG020000386">
    <property type="protein sequence ID" value="KAL3779515.1"/>
    <property type="molecule type" value="Genomic_DNA"/>
</dbReference>
<feature type="transmembrane region" description="Helical" evidence="1">
    <location>
        <begin position="20"/>
        <end position="40"/>
    </location>
</feature>
<dbReference type="Proteomes" id="UP001516023">
    <property type="component" value="Unassembled WGS sequence"/>
</dbReference>
<organism evidence="2 3">
    <name type="scientific">Cyclotella cryptica</name>
    <dbReference type="NCBI Taxonomy" id="29204"/>
    <lineage>
        <taxon>Eukaryota</taxon>
        <taxon>Sar</taxon>
        <taxon>Stramenopiles</taxon>
        <taxon>Ochrophyta</taxon>
        <taxon>Bacillariophyta</taxon>
        <taxon>Coscinodiscophyceae</taxon>
        <taxon>Thalassiosirophycidae</taxon>
        <taxon>Stephanodiscales</taxon>
        <taxon>Stephanodiscaceae</taxon>
        <taxon>Cyclotella</taxon>
    </lineage>
</organism>
<proteinExistence type="predicted"/>
<accession>A0ABD3NUA2</accession>
<dbReference type="AlphaFoldDB" id="A0ABD3NUA2"/>
<keyword evidence="1" id="KW-0472">Membrane</keyword>
<protein>
    <submittedName>
        <fullName evidence="2">Uncharacterized protein</fullName>
    </submittedName>
</protein>
<evidence type="ECO:0000256" key="1">
    <source>
        <dbReference type="SAM" id="Phobius"/>
    </source>
</evidence>
<gene>
    <name evidence="2" type="ORF">HJC23_011151</name>
</gene>
<keyword evidence="1" id="KW-1133">Transmembrane helix</keyword>